<dbReference type="SMART" id="SM00327">
    <property type="entry name" value="VWA"/>
    <property type="match status" value="1"/>
</dbReference>
<feature type="region of interest" description="Disordered" evidence="8">
    <location>
        <begin position="288"/>
        <end position="329"/>
    </location>
</feature>
<dbReference type="InterPro" id="IPR000719">
    <property type="entry name" value="Prot_kinase_dom"/>
</dbReference>
<dbReference type="GO" id="GO:0005524">
    <property type="term" value="F:ATP binding"/>
    <property type="evidence" value="ECO:0007669"/>
    <property type="project" value="UniProtKB-UniRule"/>
</dbReference>
<dbReference type="InterPro" id="IPR011009">
    <property type="entry name" value="Kinase-like_dom_sf"/>
</dbReference>
<evidence type="ECO:0000256" key="7">
    <source>
        <dbReference type="PROSITE-ProRule" id="PRU10141"/>
    </source>
</evidence>
<dbReference type="GO" id="GO:0004674">
    <property type="term" value="F:protein serine/threonine kinase activity"/>
    <property type="evidence" value="ECO:0007669"/>
    <property type="project" value="UniProtKB-KW"/>
</dbReference>
<dbReference type="SMART" id="SM00220">
    <property type="entry name" value="S_TKc"/>
    <property type="match status" value="1"/>
</dbReference>
<dbReference type="InterPro" id="IPR002035">
    <property type="entry name" value="VWF_A"/>
</dbReference>
<evidence type="ECO:0000259" key="10">
    <source>
        <dbReference type="PROSITE" id="PS50234"/>
    </source>
</evidence>
<keyword evidence="3" id="KW-0808">Transferase</keyword>
<dbReference type="PROSITE" id="PS00108">
    <property type="entry name" value="PROTEIN_KINASE_ST"/>
    <property type="match status" value="1"/>
</dbReference>
<reference evidence="11 12" key="1">
    <citation type="submission" date="2020-04" db="EMBL/GenBank/DDBJ databases">
        <title>Molecular characterization of pseudomonads from Agaricus bisporus reveal novel blotch 2 pathogens in Western Europe.</title>
        <authorList>
            <person name="Taparia T."/>
            <person name="Krijger M."/>
            <person name="Haynes E."/>
            <person name="Elpinstone J.G."/>
            <person name="Noble R."/>
            <person name="Van Der Wolf J."/>
        </authorList>
    </citation>
    <scope>NUCLEOTIDE SEQUENCE [LARGE SCALE GENOMIC DNA]</scope>
    <source>
        <strain evidence="11 12">IPO3737</strain>
    </source>
</reference>
<evidence type="ECO:0000256" key="6">
    <source>
        <dbReference type="ARBA" id="ARBA00022840"/>
    </source>
</evidence>
<gene>
    <name evidence="11" type="ORF">HX876_20375</name>
</gene>
<evidence type="ECO:0000256" key="8">
    <source>
        <dbReference type="SAM" id="MobiDB-lite"/>
    </source>
</evidence>
<dbReference type="AlphaFoldDB" id="A0A7Y8CL48"/>
<evidence type="ECO:0000256" key="3">
    <source>
        <dbReference type="ARBA" id="ARBA00022679"/>
    </source>
</evidence>
<dbReference type="RefSeq" id="WP_177058363.1">
    <property type="nucleotide sequence ID" value="NZ_JACAPS010000018.1"/>
</dbReference>
<feature type="domain" description="Protein kinase" evidence="9">
    <location>
        <begin position="8"/>
        <end position="262"/>
    </location>
</feature>
<dbReference type="EMBL" id="JACAQD010000024">
    <property type="protein sequence ID" value="NWC34746.1"/>
    <property type="molecule type" value="Genomic_DNA"/>
</dbReference>
<feature type="binding site" evidence="7">
    <location>
        <position position="37"/>
    </location>
    <ligand>
        <name>ATP</name>
        <dbReference type="ChEBI" id="CHEBI:30616"/>
    </ligand>
</feature>
<keyword evidence="5 11" id="KW-0418">Kinase</keyword>
<evidence type="ECO:0000259" key="9">
    <source>
        <dbReference type="PROSITE" id="PS50011"/>
    </source>
</evidence>
<dbReference type="SUPFAM" id="SSF53300">
    <property type="entry name" value="vWA-like"/>
    <property type="match status" value="1"/>
</dbReference>
<evidence type="ECO:0000256" key="4">
    <source>
        <dbReference type="ARBA" id="ARBA00022741"/>
    </source>
</evidence>
<name>A0A7Y8CL48_9PSED</name>
<dbReference type="SUPFAM" id="SSF56112">
    <property type="entry name" value="Protein kinase-like (PK-like)"/>
    <property type="match status" value="1"/>
</dbReference>
<dbReference type="FunFam" id="1.10.510.10:FF:000021">
    <property type="entry name" value="Serine/threonine protein kinase"/>
    <property type="match status" value="1"/>
</dbReference>
<dbReference type="Gene3D" id="3.40.50.410">
    <property type="entry name" value="von Willebrand factor, type A domain"/>
    <property type="match status" value="1"/>
</dbReference>
<dbReference type="InterPro" id="IPR017441">
    <property type="entry name" value="Protein_kinase_ATP_BS"/>
</dbReference>
<dbReference type="InterPro" id="IPR008271">
    <property type="entry name" value="Ser/Thr_kinase_AS"/>
</dbReference>
<dbReference type="PROSITE" id="PS50011">
    <property type="entry name" value="PROTEIN_KINASE_DOM"/>
    <property type="match status" value="1"/>
</dbReference>
<evidence type="ECO:0000256" key="1">
    <source>
        <dbReference type="ARBA" id="ARBA00012513"/>
    </source>
</evidence>
<evidence type="ECO:0000313" key="12">
    <source>
        <dbReference type="Proteomes" id="UP000520592"/>
    </source>
</evidence>
<dbReference type="PANTHER" id="PTHR43289:SF6">
    <property type="entry name" value="SERINE_THREONINE-PROTEIN KINASE NEKL-3"/>
    <property type="match status" value="1"/>
</dbReference>
<dbReference type="CDD" id="cd14014">
    <property type="entry name" value="STKc_PknB_like"/>
    <property type="match status" value="1"/>
</dbReference>
<dbReference type="Pfam" id="PF00069">
    <property type="entry name" value="Pkinase"/>
    <property type="match status" value="1"/>
</dbReference>
<dbReference type="EC" id="2.7.11.1" evidence="1"/>
<organism evidence="11 12">
    <name type="scientific">Pseudomonas gingeri</name>
    <dbReference type="NCBI Taxonomy" id="117681"/>
    <lineage>
        <taxon>Bacteria</taxon>
        <taxon>Pseudomonadati</taxon>
        <taxon>Pseudomonadota</taxon>
        <taxon>Gammaproteobacteria</taxon>
        <taxon>Pseudomonadales</taxon>
        <taxon>Pseudomonadaceae</taxon>
        <taxon>Pseudomonas</taxon>
    </lineage>
</organism>
<dbReference type="Proteomes" id="UP000520592">
    <property type="component" value="Unassembled WGS sequence"/>
</dbReference>
<dbReference type="PANTHER" id="PTHR43289">
    <property type="entry name" value="MITOGEN-ACTIVATED PROTEIN KINASE KINASE KINASE 20-RELATED"/>
    <property type="match status" value="1"/>
</dbReference>
<dbReference type="Gene3D" id="3.30.200.20">
    <property type="entry name" value="Phosphorylase Kinase, domain 1"/>
    <property type="match status" value="1"/>
</dbReference>
<dbReference type="InterPro" id="IPR036465">
    <property type="entry name" value="vWFA_dom_sf"/>
</dbReference>
<evidence type="ECO:0000256" key="2">
    <source>
        <dbReference type="ARBA" id="ARBA00022527"/>
    </source>
</evidence>
<keyword evidence="2" id="KW-0723">Serine/threonine-protein kinase</keyword>
<feature type="compositionally biased region" description="Low complexity" evidence="8">
    <location>
        <begin position="371"/>
        <end position="423"/>
    </location>
</feature>
<feature type="region of interest" description="Disordered" evidence="8">
    <location>
        <begin position="366"/>
        <end position="439"/>
    </location>
</feature>
<keyword evidence="4 7" id="KW-0547">Nucleotide-binding</keyword>
<dbReference type="CDD" id="cd00198">
    <property type="entry name" value="vWFA"/>
    <property type="match status" value="1"/>
</dbReference>
<dbReference type="PROSITE" id="PS00107">
    <property type="entry name" value="PROTEIN_KINASE_ATP"/>
    <property type="match status" value="1"/>
</dbReference>
<proteinExistence type="predicted"/>
<keyword evidence="6 7" id="KW-0067">ATP-binding</keyword>
<dbReference type="Gene3D" id="1.10.510.10">
    <property type="entry name" value="Transferase(Phosphotransferase) domain 1"/>
    <property type="match status" value="1"/>
</dbReference>
<accession>A0A7Y8CL48</accession>
<evidence type="ECO:0000313" key="11">
    <source>
        <dbReference type="EMBL" id="NWC34746.1"/>
    </source>
</evidence>
<dbReference type="PROSITE" id="PS50234">
    <property type="entry name" value="VWFA"/>
    <property type="match status" value="1"/>
</dbReference>
<protein>
    <recommendedName>
        <fullName evidence="1">non-specific serine/threonine protein kinase</fullName>
        <ecNumber evidence="1">2.7.11.1</ecNumber>
    </recommendedName>
</protein>
<evidence type="ECO:0000256" key="5">
    <source>
        <dbReference type="ARBA" id="ARBA00022777"/>
    </source>
</evidence>
<feature type="domain" description="VWFA" evidence="10">
    <location>
        <begin position="634"/>
        <end position="837"/>
    </location>
</feature>
<comment type="caution">
    <text evidence="11">The sequence shown here is derived from an EMBL/GenBank/DDBJ whole genome shotgun (WGS) entry which is preliminary data.</text>
</comment>
<sequence length="1052" mass="112011">MDILIPGFDIDGEIGEGAMATVYRATQRSLERKVALKVMAAALAADPSFCERFLREGRTLARLSHPHTVTIHDIGNVGELYYMAMEYLPNGTLKERIAAGLSPEQGLGYIRQIASALGYAHAQGLVHRDVKPANILFRADGTAVLSDFGIAKSLDDRTQFTQAGFAVGTPSYMSPEQARGQDIDGRADLYALGVVLYEILVGKLPYTGTDALSTALAHLTEPLPELPIQHGRYQEILRRLLAKDPAERFPDAAALLAALDNLPPETLESTLIQPLAVATPVAQPMPAPGADLGGLTPVSIDIPTSAPAQPAPPPRAAPQPVLDPASGSQQRRGPVLALLAVAVAAALGIGGAGYWWLSADTPVKTPAGGQSAANATASSSTTPAATTTVSSTVTSATKPPAASDKPSTPASTSSSTTSTVSAPLGEAAPGEADGGNRPLLMAGKKTLFQRVLSQPGAQLYSSPGGQQDKVLPAFSVLYVYQRKSVDGADWLRVGAASDGRSAGWLPGAKVSEWKQSLVLKFTERSGRAPVMFLRQSSDLDRLLADPSAAKNLLLNAQKNPADDQRVLALEPAASAVPQNQFYLLPIFGSRESFDENGQPVQLLNVASIDPGSGGRSTGNGSAPVAAATDSFRTAIVLVVDTTVSMQPYIDQIRDVVHELQSQIAQRGELDSVSFGLVGFRNNIQKTPGLEYLAKTLVTLDQGRDPERFLELARQVKASTVSSHSFNEDSFAGVMQAVNGMDWSGYGGRLILLVSDAGSLRKNDPYSSTQMNEAEIRQAALGKQIKIYALHLRSDAGKKNHAFAEQQYRTLTADANPKIGDLYIPVQGGDVRKLGERVGEIGSVFANLVHQVRSNQTQAVPLLAAAPSLADKSAAIGYAMHMDFLGHKGASQAPQLVSAWTADRDLTNPALPAFQVCVMLTKLQLNDLQQSLKLIVDAARKTQTSPKDFFQEIASASAYMSRDPAALRKGGNLADGGVLGEYLEGLPYRSKSLSMTQDLWLSLSVAEQEDFIDELDSKIRLYETFHNDVANWVRFGDAEPGDALYRVPLSTLP</sequence>